<accession>A0A0D6M4K2</accession>
<dbReference type="PANTHER" id="PTHR24198:SF165">
    <property type="entry name" value="ANKYRIN REPEAT-CONTAINING PROTEIN-RELATED"/>
    <property type="match status" value="1"/>
</dbReference>
<dbReference type="PROSITE" id="PS50088">
    <property type="entry name" value="ANK_REPEAT"/>
    <property type="match status" value="2"/>
</dbReference>
<reference evidence="4 5" key="1">
    <citation type="submission" date="2013-05" db="EMBL/GenBank/DDBJ databases">
        <title>Draft genome of the parasitic nematode Anyclostoma ceylanicum.</title>
        <authorList>
            <person name="Mitreva M."/>
        </authorList>
    </citation>
    <scope>NUCLEOTIDE SEQUENCE [LARGE SCALE GENOMIC DNA]</scope>
</reference>
<dbReference type="PROSITE" id="PS50297">
    <property type="entry name" value="ANK_REP_REGION"/>
    <property type="match status" value="1"/>
</dbReference>
<keyword evidence="5" id="KW-1185">Reference proteome</keyword>
<dbReference type="SUPFAM" id="SSF48403">
    <property type="entry name" value="Ankyrin repeat"/>
    <property type="match status" value="1"/>
</dbReference>
<proteinExistence type="predicted"/>
<evidence type="ECO:0000313" key="5">
    <source>
        <dbReference type="Proteomes" id="UP000054495"/>
    </source>
</evidence>
<sequence length="586" mass="65442">MSQTQSMTPELCSTCLQLRVASIVDQTPLGVAVRTQSSELIALLIAYGADVNLGDEDGNTPLMLAVRDSPICWPCLHTLIFFGAQVEQKNIRGICPLDLAPELKKLQHTCTEELFKIACAGCDNDSSSKPTLAPIFKNWNQLQVDSDPAVDSITWEQAWELLKRMACNPECLDMVVTAIEEYESSTPSYKKQKKTRLAGLFSQITSFCYTFIHKSGTSRLFSALNALNKIIDAGLVHDLFPYNDVAFHSSRLLNRSHVFEADDYSLNQESCSSNCEEGSTVDHVFIYGAGYRDNSALPSPTQTPVRHKSDLANSFAEMDPSQVIVSLHNAITMQNREAGSRSVCSPAHRWRQCCAHCIEILVARLLLFLTHMRRFRSRLSERHQLRSLVALLEPTLEPQLLCLLLQCLALIALDPATHVTFVDVQIDDVLIQMLLPADDWYYTNHSTKYGLFVKYHAARVLIYVGMGDRVGNRVNLFTITANENFPTPSKASAHPNEDDYICETCATPRVMTAFSRSAMSVEGILLKILTEVAEATEKNDGRNENLMCHALISLEQLEAHLCKLGLVFDSVLLLRLLLHKLSWDLG</sequence>
<dbReference type="Proteomes" id="UP000054495">
    <property type="component" value="Unassembled WGS sequence"/>
</dbReference>
<gene>
    <name evidence="4" type="ORF">ANCCEY_06090</name>
</gene>
<dbReference type="InterPro" id="IPR036770">
    <property type="entry name" value="Ankyrin_rpt-contain_sf"/>
</dbReference>
<dbReference type="Gene3D" id="1.25.40.20">
    <property type="entry name" value="Ankyrin repeat-containing domain"/>
    <property type="match status" value="1"/>
</dbReference>
<keyword evidence="2 3" id="KW-0040">ANK repeat</keyword>
<dbReference type="InterPro" id="IPR002110">
    <property type="entry name" value="Ankyrin_rpt"/>
</dbReference>
<evidence type="ECO:0000256" key="1">
    <source>
        <dbReference type="ARBA" id="ARBA00022737"/>
    </source>
</evidence>
<organism evidence="4 5">
    <name type="scientific">Ancylostoma ceylanicum</name>
    <dbReference type="NCBI Taxonomy" id="53326"/>
    <lineage>
        <taxon>Eukaryota</taxon>
        <taxon>Metazoa</taxon>
        <taxon>Ecdysozoa</taxon>
        <taxon>Nematoda</taxon>
        <taxon>Chromadorea</taxon>
        <taxon>Rhabditida</taxon>
        <taxon>Rhabditina</taxon>
        <taxon>Rhabditomorpha</taxon>
        <taxon>Strongyloidea</taxon>
        <taxon>Ancylostomatidae</taxon>
        <taxon>Ancylostomatinae</taxon>
        <taxon>Ancylostoma</taxon>
    </lineage>
</organism>
<dbReference type="PANTHER" id="PTHR24198">
    <property type="entry name" value="ANKYRIN REPEAT AND PROTEIN KINASE DOMAIN-CONTAINING PROTEIN"/>
    <property type="match status" value="1"/>
</dbReference>
<evidence type="ECO:0000256" key="2">
    <source>
        <dbReference type="ARBA" id="ARBA00023043"/>
    </source>
</evidence>
<feature type="repeat" description="ANK" evidence="3">
    <location>
        <begin position="57"/>
        <end position="91"/>
    </location>
</feature>
<dbReference type="Pfam" id="PF12796">
    <property type="entry name" value="Ank_2"/>
    <property type="match status" value="1"/>
</dbReference>
<name>A0A0D6M4K2_9BILA</name>
<evidence type="ECO:0000256" key="3">
    <source>
        <dbReference type="PROSITE-ProRule" id="PRU00023"/>
    </source>
</evidence>
<dbReference type="AlphaFoldDB" id="A0A0D6M4K2"/>
<evidence type="ECO:0000313" key="4">
    <source>
        <dbReference type="EMBL" id="EPB74827.1"/>
    </source>
</evidence>
<dbReference type="EMBL" id="KE124927">
    <property type="protein sequence ID" value="EPB74827.1"/>
    <property type="molecule type" value="Genomic_DNA"/>
</dbReference>
<keyword evidence="1" id="KW-0677">Repeat</keyword>
<dbReference type="SMART" id="SM00248">
    <property type="entry name" value="ANK"/>
    <property type="match status" value="2"/>
</dbReference>
<protein>
    <submittedName>
        <fullName evidence="4">Ankyrin repeat protein</fullName>
    </submittedName>
</protein>
<feature type="repeat" description="ANK" evidence="3">
    <location>
        <begin position="24"/>
        <end position="56"/>
    </location>
</feature>